<dbReference type="Gene3D" id="3.10.129.10">
    <property type="entry name" value="Hotdog Thioesterase"/>
    <property type="match status" value="1"/>
</dbReference>
<dbReference type="SUPFAM" id="SSF54637">
    <property type="entry name" value="Thioesterase/thiol ester dehydrase-isomerase"/>
    <property type="match status" value="1"/>
</dbReference>
<evidence type="ECO:0000256" key="2">
    <source>
        <dbReference type="ARBA" id="ARBA00022801"/>
    </source>
</evidence>
<evidence type="ECO:0000313" key="4">
    <source>
        <dbReference type="EMBL" id="AKV08889.1"/>
    </source>
</evidence>
<feature type="domain" description="Thioesterase" evidence="3">
    <location>
        <begin position="38"/>
        <end position="115"/>
    </location>
</feature>
<dbReference type="InterPro" id="IPR003736">
    <property type="entry name" value="PAAI_dom"/>
</dbReference>
<dbReference type="eggNOG" id="COG2050">
    <property type="taxonomic scope" value="Bacteria"/>
</dbReference>
<dbReference type="PANTHER" id="PTHR21660">
    <property type="entry name" value="THIOESTERASE SUPERFAMILY MEMBER-RELATED"/>
    <property type="match status" value="1"/>
</dbReference>
<dbReference type="InterPro" id="IPR039298">
    <property type="entry name" value="ACOT13"/>
</dbReference>
<gene>
    <name evidence="4" type="ORF">B723_21850</name>
</gene>
<dbReference type="Proteomes" id="UP000017175">
    <property type="component" value="Chromosome"/>
</dbReference>
<dbReference type="GO" id="GO:0047617">
    <property type="term" value="F:fatty acyl-CoA hydrolase activity"/>
    <property type="evidence" value="ECO:0007669"/>
    <property type="project" value="InterPro"/>
</dbReference>
<proteinExistence type="inferred from homology"/>
<evidence type="ECO:0000259" key="3">
    <source>
        <dbReference type="Pfam" id="PF03061"/>
    </source>
</evidence>
<organism evidence="4 5">
    <name type="scientific">Pseudomonas fluorescens NCIMB 11764</name>
    <dbReference type="NCBI Taxonomy" id="1221522"/>
    <lineage>
        <taxon>Bacteria</taxon>
        <taxon>Pseudomonadati</taxon>
        <taxon>Pseudomonadota</taxon>
        <taxon>Gammaproteobacteria</taxon>
        <taxon>Pseudomonadales</taxon>
        <taxon>Pseudomonadaceae</taxon>
        <taxon>Pseudomonas</taxon>
    </lineage>
</organism>
<keyword evidence="2" id="KW-0378">Hydrolase</keyword>
<dbReference type="NCBIfam" id="TIGR00369">
    <property type="entry name" value="unchar_dom_1"/>
    <property type="match status" value="1"/>
</dbReference>
<sequence length="136" mass="14576">MQLHNPFLQGLGVKLIRWEPGEAEFQLHIAEQHLNRQGALHGGMIATLMDAACGYAGLHTGEGEAEIHGLTAMLNIAYLQPAFEGSVSALGRVRRAGRSLYFAEAELLSDTGVLLATAQGTFKKPRASIRGGNHVT</sequence>
<evidence type="ECO:0000313" key="5">
    <source>
        <dbReference type="Proteomes" id="UP000017175"/>
    </source>
</evidence>
<dbReference type="RefSeq" id="WP_017338923.1">
    <property type="nucleotide sequence ID" value="NZ_CP010945.1"/>
</dbReference>
<dbReference type="CDD" id="cd03443">
    <property type="entry name" value="PaaI_thioesterase"/>
    <property type="match status" value="1"/>
</dbReference>
<name>A0A0K1QSZ2_PSEFL</name>
<dbReference type="OrthoDB" id="9813158at2"/>
<dbReference type="InterPro" id="IPR029069">
    <property type="entry name" value="HotDog_dom_sf"/>
</dbReference>
<dbReference type="InterPro" id="IPR006683">
    <property type="entry name" value="Thioestr_dom"/>
</dbReference>
<dbReference type="EMBL" id="CP010945">
    <property type="protein sequence ID" value="AKV08889.1"/>
    <property type="molecule type" value="Genomic_DNA"/>
</dbReference>
<dbReference type="Pfam" id="PF03061">
    <property type="entry name" value="4HBT"/>
    <property type="match status" value="1"/>
</dbReference>
<evidence type="ECO:0000256" key="1">
    <source>
        <dbReference type="ARBA" id="ARBA00008324"/>
    </source>
</evidence>
<dbReference type="PANTHER" id="PTHR21660:SF1">
    <property type="entry name" value="ACYL-COENZYME A THIOESTERASE 13"/>
    <property type="match status" value="1"/>
</dbReference>
<protein>
    <submittedName>
        <fullName evidence="4">ABC transporter substrate-binding protein</fullName>
    </submittedName>
</protein>
<accession>A0A0K1QSZ2</accession>
<reference evidence="4 5" key="1">
    <citation type="journal article" date="2012" name="J. Bacteriol.">
        <title>Draft genome sequence of the cyanide-utilizing bacterium Pseudomonas fluorescens strain NCIMB 11764.</title>
        <authorList>
            <person name="Vilo C.A."/>
            <person name="Benedik M.J."/>
            <person name="Kunz D.A."/>
            <person name="Dong Q."/>
        </authorList>
    </citation>
    <scope>NUCLEOTIDE SEQUENCE [LARGE SCALE GENOMIC DNA]</scope>
    <source>
        <strain evidence="4 5">NCIMB 11764</strain>
    </source>
</reference>
<dbReference type="AlphaFoldDB" id="A0A0K1QSZ2"/>
<comment type="similarity">
    <text evidence="1">Belongs to the thioesterase PaaI family.</text>
</comment>